<evidence type="ECO:0000313" key="1">
    <source>
        <dbReference type="EMBL" id="KKK76820.1"/>
    </source>
</evidence>
<dbReference type="EMBL" id="LAZR01055239">
    <property type="protein sequence ID" value="KKK76820.1"/>
    <property type="molecule type" value="Genomic_DNA"/>
</dbReference>
<proteinExistence type="predicted"/>
<sequence length="228" mass="25990">MENNEPSIGLALFAYRDVLPMTMRSLIRDLTQHPEIRFVWAGNDALIDRTRSTIATYFVDNNIFFDSPGAPLDVLVMIDHDVSWEEGDIQRIAQQAHERQAVVAGVYPKRGFSTALPLRSLSGNEEFVLPSDKLVECKYVSAGFMAIPRPILKKMTTSPSSIRSRDIGFPFVARTISGLYPFFLPLKIPLQSKLRRPYSYQDHRHEILANILPAQLRRLKNGLSWLYL</sequence>
<protein>
    <recommendedName>
        <fullName evidence="2">Glycosyltransferase 2-like domain-containing protein</fullName>
    </recommendedName>
</protein>
<comment type="caution">
    <text evidence="1">The sequence shown here is derived from an EMBL/GenBank/DDBJ whole genome shotgun (WGS) entry which is preliminary data.</text>
</comment>
<evidence type="ECO:0008006" key="2">
    <source>
        <dbReference type="Google" id="ProtNLM"/>
    </source>
</evidence>
<reference evidence="1" key="1">
    <citation type="journal article" date="2015" name="Nature">
        <title>Complex archaea that bridge the gap between prokaryotes and eukaryotes.</title>
        <authorList>
            <person name="Spang A."/>
            <person name="Saw J.H."/>
            <person name="Jorgensen S.L."/>
            <person name="Zaremba-Niedzwiedzka K."/>
            <person name="Martijn J."/>
            <person name="Lind A.E."/>
            <person name="van Eijk R."/>
            <person name="Schleper C."/>
            <person name="Guy L."/>
            <person name="Ettema T.J."/>
        </authorList>
    </citation>
    <scope>NUCLEOTIDE SEQUENCE</scope>
</reference>
<name>A0A0F8YSP8_9ZZZZ</name>
<organism evidence="1">
    <name type="scientific">marine sediment metagenome</name>
    <dbReference type="NCBI Taxonomy" id="412755"/>
    <lineage>
        <taxon>unclassified sequences</taxon>
        <taxon>metagenomes</taxon>
        <taxon>ecological metagenomes</taxon>
    </lineage>
</organism>
<gene>
    <name evidence="1" type="ORF">LCGC14_2859800</name>
</gene>
<dbReference type="AlphaFoldDB" id="A0A0F8YSP8"/>
<accession>A0A0F8YSP8</accession>